<protein>
    <submittedName>
        <fullName evidence="1">Uncharacterized protein</fullName>
    </submittedName>
</protein>
<name>A0A1C2E733_9HYPH</name>
<dbReference type="RefSeq" id="WP_065996790.1">
    <property type="nucleotide sequence ID" value="NZ_MDEO01000026.1"/>
</dbReference>
<proteinExistence type="predicted"/>
<dbReference type="Proteomes" id="UP000094412">
    <property type="component" value="Unassembled WGS sequence"/>
</dbReference>
<dbReference type="OrthoDB" id="8086074at2"/>
<sequence length="71" mass="8125">MQEYLDHKLECPYCGTIRLRIPADATESTEIRCDDCGKPLGTWGELQDDFVKQGGHDGVFRLSRGRIKRIE</sequence>
<dbReference type="EMBL" id="MDEO01000026">
    <property type="protein sequence ID" value="OCX22795.1"/>
    <property type="molecule type" value="Genomic_DNA"/>
</dbReference>
<dbReference type="AlphaFoldDB" id="A0A1C2E733"/>
<organism evidence="1 2">
    <name type="scientific">Mesorhizobium hungaricum</name>
    <dbReference type="NCBI Taxonomy" id="1566387"/>
    <lineage>
        <taxon>Bacteria</taxon>
        <taxon>Pseudomonadati</taxon>
        <taxon>Pseudomonadota</taxon>
        <taxon>Alphaproteobacteria</taxon>
        <taxon>Hyphomicrobiales</taxon>
        <taxon>Phyllobacteriaceae</taxon>
        <taxon>Mesorhizobium</taxon>
    </lineage>
</organism>
<accession>A0A1C2E733</accession>
<reference evidence="1 2" key="1">
    <citation type="submission" date="2016-08" db="EMBL/GenBank/DDBJ databases">
        <title>Whole genome sequence of Mesorhizobium sp. strain UASWS1009 isolated from industrial sewage.</title>
        <authorList>
            <person name="Crovadore J."/>
            <person name="Calmin G."/>
            <person name="Chablais R."/>
            <person name="Cochard B."/>
            <person name="Lefort F."/>
        </authorList>
    </citation>
    <scope>NUCLEOTIDE SEQUENCE [LARGE SCALE GENOMIC DNA]</scope>
    <source>
        <strain evidence="1 2">UASWS1009</strain>
    </source>
</reference>
<evidence type="ECO:0000313" key="1">
    <source>
        <dbReference type="EMBL" id="OCX22795.1"/>
    </source>
</evidence>
<comment type="caution">
    <text evidence="1">The sequence shown here is derived from an EMBL/GenBank/DDBJ whole genome shotgun (WGS) entry which is preliminary data.</text>
</comment>
<evidence type="ECO:0000313" key="2">
    <source>
        <dbReference type="Proteomes" id="UP000094412"/>
    </source>
</evidence>
<gene>
    <name evidence="1" type="ORF">QV13_04880</name>
</gene>
<keyword evidence="2" id="KW-1185">Reference proteome</keyword>